<dbReference type="EMBL" id="HBUF01433230">
    <property type="protein sequence ID" value="CAG6742191.1"/>
    <property type="molecule type" value="Transcribed_RNA"/>
</dbReference>
<reference evidence="2" key="1">
    <citation type="submission" date="2021-05" db="EMBL/GenBank/DDBJ databases">
        <authorList>
            <person name="Alioto T."/>
            <person name="Alioto T."/>
            <person name="Gomez Garrido J."/>
        </authorList>
    </citation>
    <scope>NUCLEOTIDE SEQUENCE</scope>
</reference>
<organism evidence="2">
    <name type="scientific">Cacopsylla melanoneura</name>
    <dbReference type="NCBI Taxonomy" id="428564"/>
    <lineage>
        <taxon>Eukaryota</taxon>
        <taxon>Metazoa</taxon>
        <taxon>Ecdysozoa</taxon>
        <taxon>Arthropoda</taxon>
        <taxon>Hexapoda</taxon>
        <taxon>Insecta</taxon>
        <taxon>Pterygota</taxon>
        <taxon>Neoptera</taxon>
        <taxon>Paraneoptera</taxon>
        <taxon>Hemiptera</taxon>
        <taxon>Sternorrhyncha</taxon>
        <taxon>Psylloidea</taxon>
        <taxon>Psyllidae</taxon>
        <taxon>Psyllinae</taxon>
        <taxon>Cacopsylla</taxon>
    </lineage>
</organism>
<proteinExistence type="predicted"/>
<accession>A0A8D8Z773</accession>
<feature type="region of interest" description="Disordered" evidence="1">
    <location>
        <begin position="39"/>
        <end position="59"/>
    </location>
</feature>
<feature type="compositionally biased region" description="Basic residues" evidence="1">
    <location>
        <begin position="44"/>
        <end position="59"/>
    </location>
</feature>
<evidence type="ECO:0000313" key="2">
    <source>
        <dbReference type="EMBL" id="CAG6742190.1"/>
    </source>
</evidence>
<protein>
    <submittedName>
        <fullName evidence="2">Uncharacterized protein</fullName>
    </submittedName>
</protein>
<name>A0A8D8Z773_9HEMI</name>
<sequence>MRGILLKILDGKGERSARACCTENIIFWKEVLENVTKTSSHTVSKNKKTRSRRVRGSRKRIRHTRSLSINRCGGEGVGGTTIADFISLQTASRAAEERQFHVRHLLHETFDSPQQDTIELSEINQLVGLIAVGRGPNSWHGSRLT</sequence>
<dbReference type="EMBL" id="HBUF01433229">
    <property type="protein sequence ID" value="CAG6742190.1"/>
    <property type="molecule type" value="Transcribed_RNA"/>
</dbReference>
<dbReference type="AlphaFoldDB" id="A0A8D8Z773"/>
<evidence type="ECO:0000256" key="1">
    <source>
        <dbReference type="SAM" id="MobiDB-lite"/>
    </source>
</evidence>